<evidence type="ECO:0000313" key="4">
    <source>
        <dbReference type="Proteomes" id="UP001175000"/>
    </source>
</evidence>
<proteinExistence type="predicted"/>
<keyword evidence="2" id="KW-0812">Transmembrane</keyword>
<evidence type="ECO:0000256" key="2">
    <source>
        <dbReference type="SAM" id="Phobius"/>
    </source>
</evidence>
<keyword evidence="2" id="KW-0472">Membrane</keyword>
<feature type="region of interest" description="Disordered" evidence="1">
    <location>
        <begin position="158"/>
        <end position="194"/>
    </location>
</feature>
<keyword evidence="2" id="KW-1133">Transmembrane helix</keyword>
<keyword evidence="4" id="KW-1185">Reference proteome</keyword>
<name>A0AA39WDG6_9PEZI</name>
<feature type="transmembrane region" description="Helical" evidence="2">
    <location>
        <begin position="12"/>
        <end position="29"/>
    </location>
</feature>
<gene>
    <name evidence="3" type="ORF">B0T14DRAFT_569427</name>
</gene>
<protein>
    <submittedName>
        <fullName evidence="3">Uncharacterized protein</fullName>
    </submittedName>
</protein>
<reference evidence="3" key="1">
    <citation type="submission" date="2023-06" db="EMBL/GenBank/DDBJ databases">
        <title>Genome-scale phylogeny and comparative genomics of the fungal order Sordariales.</title>
        <authorList>
            <consortium name="Lawrence Berkeley National Laboratory"/>
            <person name="Hensen N."/>
            <person name="Bonometti L."/>
            <person name="Westerberg I."/>
            <person name="Brannstrom I.O."/>
            <person name="Guillou S."/>
            <person name="Cros-Aarteil S."/>
            <person name="Calhoun S."/>
            <person name="Haridas S."/>
            <person name="Kuo A."/>
            <person name="Mondo S."/>
            <person name="Pangilinan J."/>
            <person name="Riley R."/>
            <person name="Labutti K."/>
            <person name="Andreopoulos B."/>
            <person name="Lipzen A."/>
            <person name="Chen C."/>
            <person name="Yanf M."/>
            <person name="Daum C."/>
            <person name="Ng V."/>
            <person name="Clum A."/>
            <person name="Steindorff A."/>
            <person name="Ohm R."/>
            <person name="Martin F."/>
            <person name="Silar P."/>
            <person name="Natvig D."/>
            <person name="Lalanne C."/>
            <person name="Gautier V."/>
            <person name="Ament-Velasquez S.L."/>
            <person name="Kruys A."/>
            <person name="Hutchinson M.I."/>
            <person name="Powell A.J."/>
            <person name="Barry K."/>
            <person name="Miller A.N."/>
            <person name="Grigoriev I.V."/>
            <person name="Debuchy R."/>
            <person name="Gladieux P."/>
            <person name="Thoren M.H."/>
            <person name="Johannesson H."/>
        </authorList>
    </citation>
    <scope>NUCLEOTIDE SEQUENCE</scope>
    <source>
        <strain evidence="3">CBS 606.72</strain>
    </source>
</reference>
<dbReference type="EMBL" id="JAULSU010000006">
    <property type="protein sequence ID" value="KAK0613367.1"/>
    <property type="molecule type" value="Genomic_DNA"/>
</dbReference>
<evidence type="ECO:0000256" key="1">
    <source>
        <dbReference type="SAM" id="MobiDB-lite"/>
    </source>
</evidence>
<accession>A0AA39WDG6</accession>
<dbReference type="Proteomes" id="UP001175000">
    <property type="component" value="Unassembled WGS sequence"/>
</dbReference>
<comment type="caution">
    <text evidence="3">The sequence shown here is derived from an EMBL/GenBank/DDBJ whole genome shotgun (WGS) entry which is preliminary data.</text>
</comment>
<evidence type="ECO:0000313" key="3">
    <source>
        <dbReference type="EMBL" id="KAK0613367.1"/>
    </source>
</evidence>
<feature type="transmembrane region" description="Helical" evidence="2">
    <location>
        <begin position="35"/>
        <end position="54"/>
    </location>
</feature>
<feature type="compositionally biased region" description="Low complexity" evidence="1">
    <location>
        <begin position="173"/>
        <end position="194"/>
    </location>
</feature>
<sequence length="194" mass="21192">MKLRQKTILPPSAKMLCNMLLILTGMIIMREDFQFSALVQVTLFAATSVGFMYLRNLKNVRALSQAAVRKESRRENFDLPPGEILQGLSEQLGNVLREIAEIKESLQDLKLHSSVYQRILVGGDSVGNVREMIEDGRQKQAVALHEIAKTQMLVARAGNGVPGRPGVAGARMSSSGGLPPPSNSLLSRNRAAEP</sequence>
<dbReference type="AlphaFoldDB" id="A0AA39WDG6"/>
<organism evidence="3 4">
    <name type="scientific">Immersiella caudata</name>
    <dbReference type="NCBI Taxonomy" id="314043"/>
    <lineage>
        <taxon>Eukaryota</taxon>
        <taxon>Fungi</taxon>
        <taxon>Dikarya</taxon>
        <taxon>Ascomycota</taxon>
        <taxon>Pezizomycotina</taxon>
        <taxon>Sordariomycetes</taxon>
        <taxon>Sordariomycetidae</taxon>
        <taxon>Sordariales</taxon>
        <taxon>Lasiosphaeriaceae</taxon>
        <taxon>Immersiella</taxon>
    </lineage>
</organism>